<dbReference type="PRINTS" id="PR00453">
    <property type="entry name" value="VWFADOMAIN"/>
</dbReference>
<evidence type="ECO:0000313" key="7">
    <source>
        <dbReference type="Proteomes" id="UP000663829"/>
    </source>
</evidence>
<evidence type="ECO:0000313" key="3">
    <source>
        <dbReference type="EMBL" id="CAF1249281.1"/>
    </source>
</evidence>
<dbReference type="SMART" id="SM00327">
    <property type="entry name" value="VWA"/>
    <property type="match status" value="1"/>
</dbReference>
<dbReference type="Proteomes" id="UP000682733">
    <property type="component" value="Unassembled WGS sequence"/>
</dbReference>
<evidence type="ECO:0000256" key="1">
    <source>
        <dbReference type="SAM" id="SignalP"/>
    </source>
</evidence>
<dbReference type="EMBL" id="CAJNOQ010012904">
    <property type="protein sequence ID" value="CAF1310408.1"/>
    <property type="molecule type" value="Genomic_DNA"/>
</dbReference>
<evidence type="ECO:0000313" key="6">
    <source>
        <dbReference type="EMBL" id="CAF4147231.1"/>
    </source>
</evidence>
<sequence length="666" mass="74007">MKAFLFIFIISFLSIVDGQRCQGNFNEAITGQCSTIDNCNGTVLDVASCERQRCCVVVEGTLPPPSPICITADNFDILYNTSRATYLRAFLNHGINEAGICNNCQAKAAFLAIAATMTDNFQKDEATGTNADFARDDRKYGNSQPGDGSMFRRRGFFGLRGRKMYERLQKSMPQYQTLTNPESAAITRNAIEIAAKLWKIPDLEREPALTRYADGTFFGFSIIWYKLVESIEQLSDATKQYSKFLRQLQCGGDLYPGQGSTCRYNATHNGTCTPDCIKGLEDLGEYCGCINGKGPQCPNSPVHIRCCLVTCSQELKMDLGFVLDASGSVLLANYQLQLNFTKNLLRQVNVGRNKTHVGIINFSDTYQNVTWLNSDYNLEQKLEKVGKATYFNGATNTALALQQTNKVFSFENGLRQPEEGAPRVVFVITDGRSDNRTATIQAASALKEKEINLISVGVGTELDLVELYAVCTPPASENYFAMANYAALEQKLSQFTSKSCSEPAIVNNNTTVTSEIGKDRYKFLKIEIVAIGNKILVTVKLFNGKVKLFYSFTSRNPKDPADFDDYEVKTSADDQSLWMRLKSHFRTVSKITKAADDEVILVIDKPDTAVEFVYVGVKGVEDDNKFEVKFDDCENVVCPKSSSSTMKLNIVLLFMSALFFSSKVIQ</sequence>
<gene>
    <name evidence="4" type="ORF">GPM918_LOCUS28964</name>
    <name evidence="3" type="ORF">OVA965_LOCUS26200</name>
    <name evidence="6" type="ORF">SRO942_LOCUS29503</name>
    <name evidence="5" type="ORF">TMI583_LOCUS26938</name>
</gene>
<dbReference type="InterPro" id="IPR002035">
    <property type="entry name" value="VWF_A"/>
</dbReference>
<dbReference type="PROSITE" id="PS50234">
    <property type="entry name" value="VWFA"/>
    <property type="match status" value="1"/>
</dbReference>
<feature type="chain" id="PRO_5035604558" description="VWFA domain-containing protein" evidence="1">
    <location>
        <begin position="19"/>
        <end position="666"/>
    </location>
</feature>
<dbReference type="PANTHER" id="PTHR24020">
    <property type="entry name" value="COLLAGEN ALPHA"/>
    <property type="match status" value="1"/>
</dbReference>
<dbReference type="AlphaFoldDB" id="A0A815EDZ4"/>
<dbReference type="Gene3D" id="1.10.530.10">
    <property type="match status" value="1"/>
</dbReference>
<dbReference type="Proteomes" id="UP000681722">
    <property type="component" value="Unassembled WGS sequence"/>
</dbReference>
<dbReference type="Gene3D" id="3.40.50.410">
    <property type="entry name" value="von Willebrand factor, type A domain"/>
    <property type="match status" value="1"/>
</dbReference>
<dbReference type="InterPro" id="IPR036465">
    <property type="entry name" value="vWFA_dom_sf"/>
</dbReference>
<evidence type="ECO:0000313" key="5">
    <source>
        <dbReference type="EMBL" id="CAF4056947.1"/>
    </source>
</evidence>
<dbReference type="EMBL" id="CAJOBA010038210">
    <property type="protein sequence ID" value="CAF4056947.1"/>
    <property type="molecule type" value="Genomic_DNA"/>
</dbReference>
<dbReference type="InterPro" id="IPR050525">
    <property type="entry name" value="ECM_Assembly_Org"/>
</dbReference>
<feature type="domain" description="VWFA" evidence="2">
    <location>
        <begin position="318"/>
        <end position="495"/>
    </location>
</feature>
<dbReference type="EMBL" id="CAJOBC010042131">
    <property type="protein sequence ID" value="CAF4147231.1"/>
    <property type="molecule type" value="Genomic_DNA"/>
</dbReference>
<dbReference type="OrthoDB" id="6132182at2759"/>
<dbReference type="PANTHER" id="PTHR24020:SF84">
    <property type="entry name" value="VWFA DOMAIN-CONTAINING PROTEIN"/>
    <property type="match status" value="1"/>
</dbReference>
<dbReference type="SUPFAM" id="SSF53300">
    <property type="entry name" value="vWA-like"/>
    <property type="match status" value="1"/>
</dbReference>
<comment type="caution">
    <text evidence="4">The sequence shown here is derived from an EMBL/GenBank/DDBJ whole genome shotgun (WGS) entry which is preliminary data.</text>
</comment>
<dbReference type="SUPFAM" id="SSF53955">
    <property type="entry name" value="Lysozyme-like"/>
    <property type="match status" value="1"/>
</dbReference>
<dbReference type="EMBL" id="CAJNOK010016661">
    <property type="protein sequence ID" value="CAF1249281.1"/>
    <property type="molecule type" value="Genomic_DNA"/>
</dbReference>
<keyword evidence="7" id="KW-1185">Reference proteome</keyword>
<dbReference type="InterPro" id="IPR023346">
    <property type="entry name" value="Lysozyme-like_dom_sf"/>
</dbReference>
<dbReference type="Proteomes" id="UP000677228">
    <property type="component" value="Unassembled WGS sequence"/>
</dbReference>
<name>A0A815EDZ4_9BILA</name>
<accession>A0A815EDZ4</accession>
<organism evidence="4 7">
    <name type="scientific">Didymodactylos carnosus</name>
    <dbReference type="NCBI Taxonomy" id="1234261"/>
    <lineage>
        <taxon>Eukaryota</taxon>
        <taxon>Metazoa</taxon>
        <taxon>Spiralia</taxon>
        <taxon>Gnathifera</taxon>
        <taxon>Rotifera</taxon>
        <taxon>Eurotatoria</taxon>
        <taxon>Bdelloidea</taxon>
        <taxon>Philodinida</taxon>
        <taxon>Philodinidae</taxon>
        <taxon>Didymodactylos</taxon>
    </lineage>
</organism>
<protein>
    <recommendedName>
        <fullName evidence="2">VWFA domain-containing protein</fullName>
    </recommendedName>
</protein>
<dbReference type="CDD" id="cd01450">
    <property type="entry name" value="vWFA_subfamily_ECM"/>
    <property type="match status" value="1"/>
</dbReference>
<dbReference type="Pfam" id="PF00092">
    <property type="entry name" value="VWA"/>
    <property type="match status" value="1"/>
</dbReference>
<feature type="signal peptide" evidence="1">
    <location>
        <begin position="1"/>
        <end position="18"/>
    </location>
</feature>
<evidence type="ECO:0000313" key="4">
    <source>
        <dbReference type="EMBL" id="CAF1310408.1"/>
    </source>
</evidence>
<keyword evidence="1" id="KW-0732">Signal</keyword>
<proteinExistence type="predicted"/>
<evidence type="ECO:0000259" key="2">
    <source>
        <dbReference type="PROSITE" id="PS50234"/>
    </source>
</evidence>
<reference evidence="4" key="1">
    <citation type="submission" date="2021-02" db="EMBL/GenBank/DDBJ databases">
        <authorList>
            <person name="Nowell W R."/>
        </authorList>
    </citation>
    <scope>NUCLEOTIDE SEQUENCE</scope>
</reference>
<dbReference type="Proteomes" id="UP000663829">
    <property type="component" value="Unassembled WGS sequence"/>
</dbReference>